<sequence>SATSFIVNDPESVRFTACSLNSVEYFPFLFTFTSFAE</sequence>
<dbReference type="Proteomes" id="UP000012138">
    <property type="component" value="Unassembled WGS sequence"/>
</dbReference>
<comment type="caution">
    <text evidence="1">The sequence shown here is derived from an EMBL/GenBank/DDBJ whole genome shotgun (WGS) entry which is preliminary data.</text>
</comment>
<dbReference type="EMBL" id="AKXB02000111">
    <property type="protein sequence ID" value="EMO89027.1"/>
    <property type="molecule type" value="Genomic_DNA"/>
</dbReference>
<accession>M6Y3Z7</accession>
<reference evidence="1 2" key="1">
    <citation type="submission" date="2013-01" db="EMBL/GenBank/DDBJ databases">
        <authorList>
            <person name="Harkins D.M."/>
            <person name="Durkin A.S."/>
            <person name="Brinkac L.M."/>
            <person name="Haft D.H."/>
            <person name="Selengut J.D."/>
            <person name="Sanka R."/>
            <person name="DePew J."/>
            <person name="Purushe J."/>
            <person name="Whelen A.C."/>
            <person name="Vinetz J.M."/>
            <person name="Sutton G.G."/>
            <person name="Nierman W.C."/>
            <person name="Fouts D.E."/>
        </authorList>
    </citation>
    <scope>NUCLEOTIDE SEQUENCE [LARGE SCALE GENOMIC DNA]</scope>
    <source>
        <strain evidence="1 2">2001034031</strain>
    </source>
</reference>
<name>M6Y3Z7_9LEPT</name>
<organism evidence="1 2">
    <name type="scientific">Leptospira noguchii str. 2001034031</name>
    <dbReference type="NCBI Taxonomy" id="1193053"/>
    <lineage>
        <taxon>Bacteria</taxon>
        <taxon>Pseudomonadati</taxon>
        <taxon>Spirochaetota</taxon>
        <taxon>Spirochaetia</taxon>
        <taxon>Leptospirales</taxon>
        <taxon>Leptospiraceae</taxon>
        <taxon>Leptospira</taxon>
    </lineage>
</organism>
<evidence type="ECO:0000313" key="2">
    <source>
        <dbReference type="Proteomes" id="UP000012138"/>
    </source>
</evidence>
<protein>
    <submittedName>
        <fullName evidence="1">Uncharacterized protein</fullName>
    </submittedName>
</protein>
<gene>
    <name evidence="1" type="ORF">LEP1GSC024_3653</name>
</gene>
<dbReference type="AlphaFoldDB" id="M6Y3Z7"/>
<feature type="non-terminal residue" evidence="1">
    <location>
        <position position="1"/>
    </location>
</feature>
<proteinExistence type="predicted"/>
<evidence type="ECO:0000313" key="1">
    <source>
        <dbReference type="EMBL" id="EMO89027.1"/>
    </source>
</evidence>